<dbReference type="InterPro" id="IPR042099">
    <property type="entry name" value="ANL_N_sf"/>
</dbReference>
<dbReference type="Gene3D" id="3.30.300.30">
    <property type="match status" value="1"/>
</dbReference>
<dbReference type="CDD" id="cd04433">
    <property type="entry name" value="AFD_class_I"/>
    <property type="match status" value="1"/>
</dbReference>
<dbReference type="GO" id="GO:0006631">
    <property type="term" value="P:fatty acid metabolic process"/>
    <property type="evidence" value="ECO:0007669"/>
    <property type="project" value="TreeGrafter"/>
</dbReference>
<organism evidence="6 8">
    <name type="scientific">Brevibacillus composti</name>
    <dbReference type="NCBI Taxonomy" id="2796470"/>
    <lineage>
        <taxon>Bacteria</taxon>
        <taxon>Bacillati</taxon>
        <taxon>Bacillota</taxon>
        <taxon>Bacilli</taxon>
        <taxon>Bacillales</taxon>
        <taxon>Paenibacillaceae</taxon>
        <taxon>Brevibacillus</taxon>
    </lineage>
</organism>
<comment type="similarity">
    <text evidence="1">Belongs to the ATP-dependent AMP-binding enzyme family.</text>
</comment>
<accession>A0A7T5EJ58</accession>
<evidence type="ECO:0000313" key="6">
    <source>
        <dbReference type="EMBL" id="QQE73503.1"/>
    </source>
</evidence>
<protein>
    <submittedName>
        <fullName evidence="6">Long-chain fatty acid--CoA ligase</fullName>
    </submittedName>
</protein>
<feature type="transmembrane region" description="Helical" evidence="3">
    <location>
        <begin position="20"/>
        <end position="41"/>
    </location>
</feature>
<dbReference type="Proteomes" id="UP000595847">
    <property type="component" value="Chromosome"/>
</dbReference>
<feature type="domain" description="AMP-dependent synthetase/ligase" evidence="4">
    <location>
        <begin position="20"/>
        <end position="177"/>
    </location>
</feature>
<dbReference type="PANTHER" id="PTHR43201">
    <property type="entry name" value="ACYL-COA SYNTHETASE"/>
    <property type="match status" value="1"/>
</dbReference>
<reference evidence="7" key="2">
    <citation type="submission" date="2021-04" db="EMBL/GenBank/DDBJ databases">
        <title>Brevibacillus composti FJAT-54423, complete genome.</title>
        <authorList>
            <person name="Tang R."/>
        </authorList>
    </citation>
    <scope>NUCLEOTIDE SEQUENCE</scope>
    <source>
        <strain evidence="7">FJAT-54424</strain>
    </source>
</reference>
<dbReference type="GO" id="GO:0031956">
    <property type="term" value="F:medium-chain fatty acid-CoA ligase activity"/>
    <property type="evidence" value="ECO:0007669"/>
    <property type="project" value="TreeGrafter"/>
</dbReference>
<dbReference type="Gene3D" id="3.40.50.12780">
    <property type="entry name" value="N-terminal domain of ligase-like"/>
    <property type="match status" value="1"/>
</dbReference>
<dbReference type="EMBL" id="CP066308">
    <property type="protein sequence ID" value="QQE73503.1"/>
    <property type="molecule type" value="Genomic_DNA"/>
</dbReference>
<dbReference type="KEGG" id="bcop:JD108_16625"/>
<dbReference type="AlphaFoldDB" id="A0A7T5EJ58"/>
<keyword evidence="9" id="KW-1185">Reference proteome</keyword>
<dbReference type="Proteomes" id="UP000677234">
    <property type="component" value="Chromosome"/>
</dbReference>
<dbReference type="SUPFAM" id="SSF56801">
    <property type="entry name" value="Acetyl-CoA synthetase-like"/>
    <property type="match status" value="1"/>
</dbReference>
<keyword evidence="2 6" id="KW-0436">Ligase</keyword>
<dbReference type="InterPro" id="IPR000873">
    <property type="entry name" value="AMP-dep_synth/lig_dom"/>
</dbReference>
<dbReference type="RefSeq" id="WP_198827111.1">
    <property type="nucleotide sequence ID" value="NZ_CP066308.1"/>
</dbReference>
<reference evidence="6 8" key="1">
    <citation type="submission" date="2020-12" db="EMBL/GenBank/DDBJ databases">
        <title>strain FJAT-54423T represents a novel species of the genus Brevibacillus.</title>
        <authorList>
            <person name="Tang R."/>
        </authorList>
    </citation>
    <scope>NUCLEOTIDE SEQUENCE [LARGE SCALE GENOMIC DNA]</scope>
    <source>
        <strain evidence="6 8">FJAT-54423</strain>
    </source>
</reference>
<evidence type="ECO:0000256" key="1">
    <source>
        <dbReference type="ARBA" id="ARBA00006432"/>
    </source>
</evidence>
<evidence type="ECO:0000259" key="5">
    <source>
        <dbReference type="Pfam" id="PF13193"/>
    </source>
</evidence>
<dbReference type="InterPro" id="IPR025110">
    <property type="entry name" value="AMP-bd_C"/>
</dbReference>
<feature type="domain" description="AMP-binding enzyme C-terminal" evidence="5">
    <location>
        <begin position="219"/>
        <end position="294"/>
    </location>
</feature>
<evidence type="ECO:0000259" key="4">
    <source>
        <dbReference type="Pfam" id="PF00501"/>
    </source>
</evidence>
<evidence type="ECO:0000313" key="7">
    <source>
        <dbReference type="EMBL" id="QUO40585.1"/>
    </source>
</evidence>
<dbReference type="PANTHER" id="PTHR43201:SF5">
    <property type="entry name" value="MEDIUM-CHAIN ACYL-COA LIGASE ACSF2, MITOCHONDRIAL"/>
    <property type="match status" value="1"/>
</dbReference>
<proteinExistence type="inferred from homology"/>
<evidence type="ECO:0000256" key="2">
    <source>
        <dbReference type="ARBA" id="ARBA00022598"/>
    </source>
</evidence>
<dbReference type="Pfam" id="PF00501">
    <property type="entry name" value="AMP-binding"/>
    <property type="match status" value="1"/>
</dbReference>
<evidence type="ECO:0000313" key="8">
    <source>
        <dbReference type="Proteomes" id="UP000595847"/>
    </source>
</evidence>
<keyword evidence="3" id="KW-1133">Transmembrane helix</keyword>
<dbReference type="InterPro" id="IPR045851">
    <property type="entry name" value="AMP-bd_C_sf"/>
</dbReference>
<gene>
    <name evidence="6" type="ORF">JD108_16625</name>
    <name evidence="7" type="ORF">KDJ56_16570</name>
</gene>
<name>A0A7T5EJ58_9BACL</name>
<keyword evidence="3" id="KW-0812">Transmembrane</keyword>
<evidence type="ECO:0000313" key="9">
    <source>
        <dbReference type="Proteomes" id="UP000677234"/>
    </source>
</evidence>
<evidence type="ECO:0000256" key="3">
    <source>
        <dbReference type="SAM" id="Phobius"/>
    </source>
</evidence>
<dbReference type="EMBL" id="CP073708">
    <property type="protein sequence ID" value="QUO40585.1"/>
    <property type="molecule type" value="Genomic_DNA"/>
</dbReference>
<sequence length="305" mass="33488">MSDVPALLTRLRLLRCQAAYIATPLYHGYGIAILLLCIALGKKVVLTPGFSPAKACALIQEHAVDIVTVVPTMLAKMLKQDAAALKSLSCIASGGATLSPKLVAEVFGKLGPVLYNLYGTSEAGLNLIATPQDLQAASQTIGKKISSARLQVRDHRGNKLGVGEIGQICIKNRWSMRNWDGSWIETGDLGYRDERGYYFLCGRTDEMIVSGGVNVYPLEVEQMLSQHPLVEDVAVIGVPDEMYGQRLRAFVQPVPHADASAEALLDWLRPRVARHQLPREIVFVDRISYTHAGKRDKKRLRQTGE</sequence>
<dbReference type="Pfam" id="PF13193">
    <property type="entry name" value="AMP-binding_C"/>
    <property type="match status" value="1"/>
</dbReference>
<keyword evidence="3" id="KW-0472">Membrane</keyword>